<evidence type="ECO:0000256" key="1">
    <source>
        <dbReference type="SAM" id="MobiDB-lite"/>
    </source>
</evidence>
<feature type="domain" description="GAF" evidence="2">
    <location>
        <begin position="251"/>
        <end position="402"/>
    </location>
</feature>
<dbReference type="Pfam" id="PF01590">
    <property type="entry name" value="GAF"/>
    <property type="match status" value="1"/>
</dbReference>
<dbReference type="EMBL" id="JALLKP010000004">
    <property type="protein sequence ID" value="KAK2195246.1"/>
    <property type="molecule type" value="Genomic_DNA"/>
</dbReference>
<feature type="compositionally biased region" description="Low complexity" evidence="1">
    <location>
        <begin position="428"/>
        <end position="438"/>
    </location>
</feature>
<dbReference type="KEGG" id="bdw:94337216"/>
<keyword evidence="4" id="KW-1185">Reference proteome</keyword>
<feature type="domain" description="GAF" evidence="2">
    <location>
        <begin position="59"/>
        <end position="232"/>
    </location>
</feature>
<dbReference type="GeneID" id="94337216"/>
<dbReference type="SUPFAM" id="SSF55781">
    <property type="entry name" value="GAF domain-like"/>
    <property type="match status" value="2"/>
</dbReference>
<reference evidence="3" key="1">
    <citation type="journal article" date="2023" name="Nat. Microbiol.">
        <title>Babesia duncani multi-omics identifies virulence factors and drug targets.</title>
        <authorList>
            <person name="Singh P."/>
            <person name="Lonardi S."/>
            <person name="Liang Q."/>
            <person name="Vydyam P."/>
            <person name="Khabirova E."/>
            <person name="Fang T."/>
            <person name="Gihaz S."/>
            <person name="Thekkiniath J."/>
            <person name="Munshi M."/>
            <person name="Abel S."/>
            <person name="Ciampossin L."/>
            <person name="Batugedara G."/>
            <person name="Gupta M."/>
            <person name="Lu X.M."/>
            <person name="Lenz T."/>
            <person name="Chakravarty S."/>
            <person name="Cornillot E."/>
            <person name="Hu Y."/>
            <person name="Ma W."/>
            <person name="Gonzalez L.M."/>
            <person name="Sanchez S."/>
            <person name="Estrada K."/>
            <person name="Sanchez-Flores A."/>
            <person name="Montero E."/>
            <person name="Harb O.S."/>
            <person name="Le Roch K.G."/>
            <person name="Mamoun C.B."/>
        </authorList>
    </citation>
    <scope>NUCLEOTIDE SEQUENCE</scope>
    <source>
        <strain evidence="3">WA1</strain>
    </source>
</reference>
<evidence type="ECO:0000313" key="3">
    <source>
        <dbReference type="EMBL" id="KAK2195246.1"/>
    </source>
</evidence>
<gene>
    <name evidence="3" type="ORF">BdWA1_002919</name>
</gene>
<organism evidence="3 4">
    <name type="scientific">Babesia duncani</name>
    <dbReference type="NCBI Taxonomy" id="323732"/>
    <lineage>
        <taxon>Eukaryota</taxon>
        <taxon>Sar</taxon>
        <taxon>Alveolata</taxon>
        <taxon>Apicomplexa</taxon>
        <taxon>Aconoidasida</taxon>
        <taxon>Piroplasmida</taxon>
        <taxon>Babesiidae</taxon>
        <taxon>Babesia</taxon>
    </lineage>
</organism>
<name>A0AAD9PIL5_9APIC</name>
<dbReference type="InterPro" id="IPR003018">
    <property type="entry name" value="GAF"/>
</dbReference>
<dbReference type="InterPro" id="IPR029016">
    <property type="entry name" value="GAF-like_dom_sf"/>
</dbReference>
<dbReference type="SMART" id="SM00065">
    <property type="entry name" value="GAF"/>
    <property type="match status" value="2"/>
</dbReference>
<dbReference type="Gene3D" id="3.30.450.40">
    <property type="match status" value="2"/>
</dbReference>
<feature type="region of interest" description="Disordered" evidence="1">
    <location>
        <begin position="1"/>
        <end position="24"/>
    </location>
</feature>
<sequence length="438" mass="48358">MEDQSSGEGNLKASTRDCPSDENATGRLINEVNKGLAVLSKDQLLKLVRFSNSIMCQSLPVKCIFTTLKALRLNLNAELVEICHSDRESGDLIINYMAKDGVLHRKEIPACESGVFAAALRFGHVIKVTDAGTDQRYDRTQDQHTDVEIKNLILCPLLDSKNLVWGVAAVANLSQSGLNTPTESEIDQTNGLDVNQRALLEASNENTMTFLLQMCEIGGQCISNAIVWRELDATREKADGLLNLMHSLFSDRLGIQSCVVALTTHAKKLIQAERCTVLLVDRVHDQLWSISSDDGSQIIVPLSNGLLGECVEQGKVIVIENAYEDERFDPKLNFRFGVEIRNVAWVPIKSEDNHRVLAVIEVINKQAEELLHFGEDDLRLLEMFSAIVGPQLEKSDFAAAGSKPPETEAGLAFKNVPPSASLSRQRIPEPCIPETEEE</sequence>
<comment type="caution">
    <text evidence="3">The sequence shown here is derived from an EMBL/GenBank/DDBJ whole genome shotgun (WGS) entry which is preliminary data.</text>
</comment>
<dbReference type="RefSeq" id="XP_067802089.1">
    <property type="nucleotide sequence ID" value="XM_067947938.1"/>
</dbReference>
<accession>A0AAD9PIL5</accession>
<evidence type="ECO:0000313" key="4">
    <source>
        <dbReference type="Proteomes" id="UP001214638"/>
    </source>
</evidence>
<dbReference type="AlphaFoldDB" id="A0AAD9PIL5"/>
<protein>
    <submittedName>
        <fullName evidence="3">Bifunctional GAF domain/GAF-like domain superfamily</fullName>
    </submittedName>
</protein>
<evidence type="ECO:0000259" key="2">
    <source>
        <dbReference type="SMART" id="SM00065"/>
    </source>
</evidence>
<feature type="region of interest" description="Disordered" evidence="1">
    <location>
        <begin position="397"/>
        <end position="438"/>
    </location>
</feature>
<dbReference type="Proteomes" id="UP001214638">
    <property type="component" value="Unassembled WGS sequence"/>
</dbReference>
<proteinExistence type="predicted"/>